<proteinExistence type="predicted"/>
<dbReference type="RefSeq" id="WP_219777927.1">
    <property type="nucleotide sequence ID" value="NZ_JAHXPT010000001.1"/>
</dbReference>
<keyword evidence="2" id="KW-1185">Reference proteome</keyword>
<reference evidence="1 2" key="1">
    <citation type="submission" date="2021-07" db="EMBL/GenBank/DDBJ databases">
        <title>Clostridium weizhouense sp. nov., an anaerobic bacterium isolated from activated sludge of Petroleum wastewater.</title>
        <authorList>
            <person name="Li Q."/>
        </authorList>
    </citation>
    <scope>NUCLEOTIDE SEQUENCE [LARGE SCALE GENOMIC DNA]</scope>
    <source>
        <strain evidence="1 2">YB-6</strain>
    </source>
</reference>
<name>A0ABS7AJN7_9CLOT</name>
<evidence type="ECO:0000313" key="2">
    <source>
        <dbReference type="Proteomes" id="UP001519921"/>
    </source>
</evidence>
<sequence>MSKGINLNYEELDYAIGKIAHWYKKNIRLLTILTVPFNTSYIFANIINEIAEQGGKILYVWSNNRENRELITLLKEININISYSYIEGGNGTTDLIFVNEKILSLIKGEYDLVILDDITYFSNIDNISSRKKVELCLKLGKKVIYYGIEKNWLSGEAIEVSSYNCDKPFVEPRILTTRINLNTDIPYNLYEYLKWFAKNRDKIAIYTPNEETLNLVYDYFTNQLVMKEVKVIKVSKQEEIKKCERVSKYKDKAIFIITNKLEELSEYCLINNAVILFCDNKRYTYKKLLYLCGKIGKINTDLPEIILVSNTISEDMDKAKDLAREFNKKIWEKNLIRL</sequence>
<evidence type="ECO:0000313" key="1">
    <source>
        <dbReference type="EMBL" id="MBW6408879.1"/>
    </source>
</evidence>
<protein>
    <recommendedName>
        <fullName evidence="3">Superfamily II DNA/RNA helicase required for DNA uptake (Late competence protein)</fullName>
    </recommendedName>
</protein>
<dbReference type="EMBL" id="JAHXPT010000001">
    <property type="protein sequence ID" value="MBW6408879.1"/>
    <property type="molecule type" value="Genomic_DNA"/>
</dbReference>
<gene>
    <name evidence="1" type="ORF">KYD98_02095</name>
</gene>
<organism evidence="1 2">
    <name type="scientific">Clostridium weizhouense</name>
    <dbReference type="NCBI Taxonomy" id="2859781"/>
    <lineage>
        <taxon>Bacteria</taxon>
        <taxon>Bacillati</taxon>
        <taxon>Bacillota</taxon>
        <taxon>Clostridia</taxon>
        <taxon>Eubacteriales</taxon>
        <taxon>Clostridiaceae</taxon>
        <taxon>Clostridium</taxon>
    </lineage>
</organism>
<dbReference type="Proteomes" id="UP001519921">
    <property type="component" value="Unassembled WGS sequence"/>
</dbReference>
<accession>A0ABS7AJN7</accession>
<evidence type="ECO:0008006" key="3">
    <source>
        <dbReference type="Google" id="ProtNLM"/>
    </source>
</evidence>
<comment type="caution">
    <text evidence="1">The sequence shown here is derived from an EMBL/GenBank/DDBJ whole genome shotgun (WGS) entry which is preliminary data.</text>
</comment>